<dbReference type="EMBL" id="OX459121">
    <property type="protein sequence ID" value="CAI9103589.1"/>
    <property type="molecule type" value="Genomic_DNA"/>
</dbReference>
<dbReference type="PRINTS" id="PR00314">
    <property type="entry name" value="CLATHRINADPT"/>
</dbReference>
<gene>
    <name evidence="12" type="ORF">OLC1_LOCUS12718</name>
</gene>
<reference evidence="12" key="1">
    <citation type="submission" date="2023-03" db="EMBL/GenBank/DDBJ databases">
        <authorList>
            <person name="Julca I."/>
        </authorList>
    </citation>
    <scope>NUCLEOTIDE SEQUENCE</scope>
</reference>
<dbReference type="PIRSF" id="PIRSF005992">
    <property type="entry name" value="Clathrin_mu"/>
    <property type="match status" value="1"/>
</dbReference>
<evidence type="ECO:0000259" key="11">
    <source>
        <dbReference type="PROSITE" id="PS51072"/>
    </source>
</evidence>
<dbReference type="PANTHER" id="PTHR10529">
    <property type="entry name" value="AP COMPLEX SUBUNIT MU"/>
    <property type="match status" value="1"/>
</dbReference>
<keyword evidence="4 9" id="KW-0813">Transport</keyword>
<evidence type="ECO:0000256" key="2">
    <source>
        <dbReference type="ARBA" id="ARBA00004308"/>
    </source>
</evidence>
<dbReference type="PROSITE" id="PS51072">
    <property type="entry name" value="MHD"/>
    <property type="match status" value="1"/>
</dbReference>
<keyword evidence="7 10" id="KW-1133">Transmembrane helix</keyword>
<accession>A0AAV1D6U8</accession>
<evidence type="ECO:0000256" key="6">
    <source>
        <dbReference type="ARBA" id="ARBA00022927"/>
    </source>
</evidence>
<keyword evidence="6 9" id="KW-0653">Protein transport</keyword>
<keyword evidence="8 10" id="KW-0472">Membrane</keyword>
<dbReference type="InterPro" id="IPR050431">
    <property type="entry name" value="Adaptor_comp_med_subunit"/>
</dbReference>
<comment type="subcellular location">
    <subcellularLocation>
        <location evidence="2">Endomembrane system</location>
    </subcellularLocation>
    <subcellularLocation>
        <location evidence="1">Membrane</location>
        <topology evidence="1">Multi-pass membrane protein</topology>
    </subcellularLocation>
</comment>
<evidence type="ECO:0000256" key="8">
    <source>
        <dbReference type="ARBA" id="ARBA00023136"/>
    </source>
</evidence>
<evidence type="ECO:0000256" key="7">
    <source>
        <dbReference type="ARBA" id="ARBA00022989"/>
    </source>
</evidence>
<dbReference type="SUPFAM" id="SSF49447">
    <property type="entry name" value="Second domain of Mu2 adaptin subunit (ap50) of ap2 adaptor"/>
    <property type="match status" value="1"/>
</dbReference>
<evidence type="ECO:0000256" key="9">
    <source>
        <dbReference type="PIRNR" id="PIRNR005992"/>
    </source>
</evidence>
<dbReference type="GO" id="GO:0012505">
    <property type="term" value="C:endomembrane system"/>
    <property type="evidence" value="ECO:0007669"/>
    <property type="project" value="UniProtKB-SubCell"/>
</dbReference>
<evidence type="ECO:0000313" key="13">
    <source>
        <dbReference type="Proteomes" id="UP001161247"/>
    </source>
</evidence>
<dbReference type="CDD" id="cd14837">
    <property type="entry name" value="AP3_Mu_N"/>
    <property type="match status" value="1"/>
</dbReference>
<sequence length="493" mass="55083">MARINQKDSWLFWWTLYLTAVAWIFFGIFSLIRFQADYLLVVGVCLTLSIANIVGFTRCRKDAKKQLQAFATQTIASRFTSTIQSAFSVVEVMLEKQLTGHRVDRSICAWFWEQIISQGDSFKFMPVIASPTHYLFQVVRDGITFLACTQVEMPPLMATEFLCRVADVLSDYLGGLNEDMIKDNFVIVYELLDEMIDNGFPLTTEPNILREMIAPPNIVSKMLSVVTGSTSNVSNTLPTATSSFVPWRNTDSKSSSNEVYVGLVEEMDVIINREGNLVKCEIYGEVEVNAHLSGLPDLTLSFANASILNDVRFHPCVRLRPWESEQILSFVPPDGQFKLMSYRVKNLKNTPIYVKPQLSSDSGTCRLSVMVGIKADPKKPIDSITVDFQLPPGVISANLTANYGTVNILADKTCSWSIGRMPKDKAPSMSGTLALEAGIERLHVFPSFKVGFRIMGVALSGLKIDKLDLKNVPQRPYKGFRALTKAGEYEIRS</sequence>
<dbReference type="InterPro" id="IPR008564">
    <property type="entry name" value="TVP23-like"/>
</dbReference>
<dbReference type="InterPro" id="IPR011012">
    <property type="entry name" value="Longin-like_dom_sf"/>
</dbReference>
<dbReference type="Proteomes" id="UP001161247">
    <property type="component" value="Chromosome 4"/>
</dbReference>
<keyword evidence="5 10" id="KW-0812">Transmembrane</keyword>
<dbReference type="CDD" id="cd09252">
    <property type="entry name" value="AP-3_Mu3_Cterm"/>
    <property type="match status" value="1"/>
</dbReference>
<protein>
    <submittedName>
        <fullName evidence="12">OLC1v1002102C1</fullName>
    </submittedName>
</protein>
<feature type="domain" description="MHD" evidence="11">
    <location>
        <begin position="256"/>
        <end position="492"/>
    </location>
</feature>
<evidence type="ECO:0000256" key="10">
    <source>
        <dbReference type="SAM" id="Phobius"/>
    </source>
</evidence>
<organism evidence="12 13">
    <name type="scientific">Oldenlandia corymbosa var. corymbosa</name>
    <dbReference type="NCBI Taxonomy" id="529605"/>
    <lineage>
        <taxon>Eukaryota</taxon>
        <taxon>Viridiplantae</taxon>
        <taxon>Streptophyta</taxon>
        <taxon>Embryophyta</taxon>
        <taxon>Tracheophyta</taxon>
        <taxon>Spermatophyta</taxon>
        <taxon>Magnoliopsida</taxon>
        <taxon>eudicotyledons</taxon>
        <taxon>Gunneridae</taxon>
        <taxon>Pentapetalae</taxon>
        <taxon>asterids</taxon>
        <taxon>lamiids</taxon>
        <taxon>Gentianales</taxon>
        <taxon>Rubiaceae</taxon>
        <taxon>Rubioideae</taxon>
        <taxon>Spermacoceae</taxon>
        <taxon>Hedyotis-Oldenlandia complex</taxon>
        <taxon>Oldenlandia</taxon>
    </lineage>
</organism>
<name>A0AAV1D6U8_OLDCO</name>
<dbReference type="Gene3D" id="3.30.450.60">
    <property type="match status" value="1"/>
</dbReference>
<proteinExistence type="inferred from homology"/>
<dbReference type="GO" id="GO:0030131">
    <property type="term" value="C:clathrin adaptor complex"/>
    <property type="evidence" value="ECO:0007669"/>
    <property type="project" value="UniProtKB-UniRule"/>
</dbReference>
<evidence type="ECO:0000256" key="4">
    <source>
        <dbReference type="ARBA" id="ARBA00022448"/>
    </source>
</evidence>
<comment type="similarity">
    <text evidence="3">Belongs to the TVP23 family.</text>
</comment>
<dbReference type="Pfam" id="PF05832">
    <property type="entry name" value="DUF846"/>
    <property type="match status" value="1"/>
</dbReference>
<evidence type="ECO:0000313" key="12">
    <source>
        <dbReference type="EMBL" id="CAI9103589.1"/>
    </source>
</evidence>
<dbReference type="Pfam" id="PF00928">
    <property type="entry name" value="Adap_comp_sub"/>
    <property type="match status" value="1"/>
</dbReference>
<comment type="similarity">
    <text evidence="9">Belongs to the adaptor complexes medium subunit family.</text>
</comment>
<dbReference type="AlphaFoldDB" id="A0AAV1D6U8"/>
<dbReference type="GO" id="GO:0006886">
    <property type="term" value="P:intracellular protein transport"/>
    <property type="evidence" value="ECO:0007669"/>
    <property type="project" value="UniProtKB-UniRule"/>
</dbReference>
<feature type="transmembrane region" description="Helical" evidence="10">
    <location>
        <begin position="38"/>
        <end position="57"/>
    </location>
</feature>
<evidence type="ECO:0000256" key="1">
    <source>
        <dbReference type="ARBA" id="ARBA00004141"/>
    </source>
</evidence>
<evidence type="ECO:0000256" key="3">
    <source>
        <dbReference type="ARBA" id="ARBA00005467"/>
    </source>
</evidence>
<dbReference type="SUPFAM" id="SSF64356">
    <property type="entry name" value="SNARE-like"/>
    <property type="match status" value="1"/>
</dbReference>
<feature type="transmembrane region" description="Helical" evidence="10">
    <location>
        <begin position="12"/>
        <end position="32"/>
    </location>
</feature>
<evidence type="ECO:0000256" key="5">
    <source>
        <dbReference type="ARBA" id="ARBA00022692"/>
    </source>
</evidence>
<dbReference type="InterPro" id="IPR036168">
    <property type="entry name" value="AP2_Mu_C_sf"/>
</dbReference>
<dbReference type="GO" id="GO:0016192">
    <property type="term" value="P:vesicle-mediated transport"/>
    <property type="evidence" value="ECO:0007669"/>
    <property type="project" value="InterPro"/>
</dbReference>
<dbReference type="Gene3D" id="2.60.40.1170">
    <property type="entry name" value="Mu homology domain, subdomain B"/>
    <property type="match status" value="2"/>
</dbReference>
<keyword evidence="13" id="KW-1185">Reference proteome</keyword>
<dbReference type="InterPro" id="IPR001392">
    <property type="entry name" value="Clathrin_mu"/>
</dbReference>
<dbReference type="InterPro" id="IPR028565">
    <property type="entry name" value="MHD"/>
</dbReference>